<evidence type="ECO:0000256" key="5">
    <source>
        <dbReference type="ARBA" id="ARBA00023163"/>
    </source>
</evidence>
<evidence type="ECO:0000259" key="7">
    <source>
        <dbReference type="PROSITE" id="PS50931"/>
    </source>
</evidence>
<dbReference type="PANTHER" id="PTHR30293">
    <property type="entry name" value="TRANSCRIPTIONAL REGULATORY PROTEIN NAC-RELATED"/>
    <property type="match status" value="1"/>
</dbReference>
<dbReference type="InterPro" id="IPR000847">
    <property type="entry name" value="LysR_HTH_N"/>
</dbReference>
<feature type="compositionally biased region" description="Basic and acidic residues" evidence="6">
    <location>
        <begin position="310"/>
        <end position="323"/>
    </location>
</feature>
<comment type="caution">
    <text evidence="8">The sequence shown here is derived from an EMBL/GenBank/DDBJ whole genome shotgun (WGS) entry which is preliminary data.</text>
</comment>
<dbReference type="Pfam" id="PF00126">
    <property type="entry name" value="HTH_1"/>
    <property type="match status" value="1"/>
</dbReference>
<dbReference type="PANTHER" id="PTHR30293:SF0">
    <property type="entry name" value="NITROGEN ASSIMILATION REGULATORY PROTEIN NAC"/>
    <property type="match status" value="1"/>
</dbReference>
<name>A0ABU1F8R5_9RHOB</name>
<evidence type="ECO:0000256" key="1">
    <source>
        <dbReference type="ARBA" id="ARBA00009437"/>
    </source>
</evidence>
<evidence type="ECO:0000256" key="4">
    <source>
        <dbReference type="ARBA" id="ARBA00023159"/>
    </source>
</evidence>
<evidence type="ECO:0000313" key="8">
    <source>
        <dbReference type="EMBL" id="MDR5653260.1"/>
    </source>
</evidence>
<dbReference type="PROSITE" id="PS50931">
    <property type="entry name" value="HTH_LYSR"/>
    <property type="match status" value="1"/>
</dbReference>
<gene>
    <name evidence="8" type="ORF">RGD00_11640</name>
</gene>
<feature type="region of interest" description="Disordered" evidence="6">
    <location>
        <begin position="294"/>
        <end position="347"/>
    </location>
</feature>
<dbReference type="SUPFAM" id="SSF53850">
    <property type="entry name" value="Periplasmic binding protein-like II"/>
    <property type="match status" value="1"/>
</dbReference>
<dbReference type="EMBL" id="JAVKPH010000012">
    <property type="protein sequence ID" value="MDR5653260.1"/>
    <property type="molecule type" value="Genomic_DNA"/>
</dbReference>
<keyword evidence="5" id="KW-0804">Transcription</keyword>
<dbReference type="InterPro" id="IPR036390">
    <property type="entry name" value="WH_DNA-bd_sf"/>
</dbReference>
<keyword evidence="9" id="KW-1185">Reference proteome</keyword>
<dbReference type="Proteomes" id="UP001247754">
    <property type="component" value="Unassembled WGS sequence"/>
</dbReference>
<dbReference type="SUPFAM" id="SSF46785">
    <property type="entry name" value="Winged helix' DNA-binding domain"/>
    <property type="match status" value="1"/>
</dbReference>
<feature type="region of interest" description="Disordered" evidence="6">
    <location>
        <begin position="264"/>
        <end position="283"/>
    </location>
</feature>
<dbReference type="Gene3D" id="3.40.190.290">
    <property type="match status" value="1"/>
</dbReference>
<dbReference type="InterPro" id="IPR005119">
    <property type="entry name" value="LysR_subst-bd"/>
</dbReference>
<evidence type="ECO:0000256" key="6">
    <source>
        <dbReference type="SAM" id="MobiDB-lite"/>
    </source>
</evidence>
<comment type="similarity">
    <text evidence="1">Belongs to the LysR transcriptional regulatory family.</text>
</comment>
<accession>A0ABU1F8R5</accession>
<keyword evidence="3" id="KW-0238">DNA-binding</keyword>
<dbReference type="InterPro" id="IPR036388">
    <property type="entry name" value="WH-like_DNA-bd_sf"/>
</dbReference>
<dbReference type="PRINTS" id="PR00039">
    <property type="entry name" value="HTHLYSR"/>
</dbReference>
<dbReference type="Pfam" id="PF03466">
    <property type="entry name" value="LysR_substrate"/>
    <property type="match status" value="1"/>
</dbReference>
<protein>
    <submittedName>
        <fullName evidence="8">LysR substrate-binding domain-containing protein</fullName>
    </submittedName>
</protein>
<dbReference type="RefSeq" id="WP_310457502.1">
    <property type="nucleotide sequence ID" value="NZ_JAVKPH010000012.1"/>
</dbReference>
<dbReference type="Gene3D" id="1.10.10.10">
    <property type="entry name" value="Winged helix-like DNA-binding domain superfamily/Winged helix DNA-binding domain"/>
    <property type="match status" value="1"/>
</dbReference>
<reference evidence="8 9" key="1">
    <citation type="submission" date="2023-09" db="EMBL/GenBank/DDBJ databases">
        <title>Xinfangfangia sedmenti sp. nov., isolated the sedment.</title>
        <authorList>
            <person name="Xu L."/>
        </authorList>
    </citation>
    <scope>NUCLEOTIDE SEQUENCE [LARGE SCALE GENOMIC DNA]</scope>
    <source>
        <strain evidence="8 9">LG-4</strain>
    </source>
</reference>
<keyword evidence="2" id="KW-0805">Transcription regulation</keyword>
<proteinExistence type="inferred from homology"/>
<sequence>MLLANLRTLKIDLRQLGYFTAIAECGSITKAAALMGIAQPSLSEAVARLERELDVALVVRTGRGIVLTDAGAALAEHGQSILAAVDAAMFDVRQRGQNLRGRIALGLPAIITSLLGVPVAETVAHQNPDIKLRINEGTSLVILDWLAQRRIDLAVSYEGYDFGGMDVQPFMAEDLYLLAAPDDWPGGADENGIARRPVRFEELADLPLILPNRPNGLRNLLDQAARSRKIELDSSIEFDALHNLVSMVMRELLHHPVPCRRGARCTERQDHPRPHRRAPRLPSLLRRAAQRRAGFPLQPAGGKPAGQHRHRDDRTLRPLRKDGTSGGAGRPILTAVRIPADARPVRR</sequence>
<keyword evidence="4" id="KW-0010">Activator</keyword>
<evidence type="ECO:0000256" key="2">
    <source>
        <dbReference type="ARBA" id="ARBA00023015"/>
    </source>
</evidence>
<evidence type="ECO:0000256" key="3">
    <source>
        <dbReference type="ARBA" id="ARBA00023125"/>
    </source>
</evidence>
<evidence type="ECO:0000313" key="9">
    <source>
        <dbReference type="Proteomes" id="UP001247754"/>
    </source>
</evidence>
<organism evidence="8 9">
    <name type="scientific">Ruixingdingia sedimenti</name>
    <dbReference type="NCBI Taxonomy" id="3073604"/>
    <lineage>
        <taxon>Bacteria</taxon>
        <taxon>Pseudomonadati</taxon>
        <taxon>Pseudomonadota</taxon>
        <taxon>Alphaproteobacteria</taxon>
        <taxon>Rhodobacterales</taxon>
        <taxon>Paracoccaceae</taxon>
        <taxon>Ruixingdingia</taxon>
    </lineage>
</organism>
<feature type="domain" description="HTH lysR-type" evidence="7">
    <location>
        <begin position="11"/>
        <end position="68"/>
    </location>
</feature>